<protein>
    <recommendedName>
        <fullName evidence="2">UspA domain-containing protein</fullName>
    </recommendedName>
</protein>
<dbReference type="AlphaFoldDB" id="A0A1E5QAJ0"/>
<dbReference type="STRING" id="28181.BEN30_06500"/>
<comment type="similarity">
    <text evidence="1">Belongs to the universal stress protein A family.</text>
</comment>
<reference evidence="4" key="1">
    <citation type="submission" date="2016-07" db="EMBL/GenBank/DDBJ databases">
        <authorList>
            <person name="Florea S."/>
            <person name="Webb J.S."/>
            <person name="Jaromczyk J."/>
            <person name="Schardl C.L."/>
        </authorList>
    </citation>
    <scope>NUCLEOTIDE SEQUENCE [LARGE SCALE GENOMIC DNA]</scope>
    <source>
        <strain evidence="4">MV-1</strain>
    </source>
</reference>
<dbReference type="SUPFAM" id="SSF52402">
    <property type="entry name" value="Adenine nucleotide alpha hydrolases-like"/>
    <property type="match status" value="2"/>
</dbReference>
<dbReference type="Gene3D" id="3.40.50.12370">
    <property type="match status" value="1"/>
</dbReference>
<evidence type="ECO:0000259" key="2">
    <source>
        <dbReference type="Pfam" id="PF00582"/>
    </source>
</evidence>
<dbReference type="PRINTS" id="PR01438">
    <property type="entry name" value="UNVRSLSTRESS"/>
</dbReference>
<comment type="caution">
    <text evidence="3">The sequence shown here is derived from an EMBL/GenBank/DDBJ whole genome shotgun (WGS) entry which is preliminary data.</text>
</comment>
<accession>A0A1E5QAJ0</accession>
<evidence type="ECO:0000256" key="1">
    <source>
        <dbReference type="ARBA" id="ARBA00008791"/>
    </source>
</evidence>
<keyword evidence="4" id="KW-1185">Reference proteome</keyword>
<dbReference type="InterPro" id="IPR006015">
    <property type="entry name" value="Universal_stress_UspA"/>
</dbReference>
<dbReference type="Pfam" id="PF00582">
    <property type="entry name" value="Usp"/>
    <property type="match status" value="1"/>
</dbReference>
<dbReference type="Proteomes" id="UP000095347">
    <property type="component" value="Unassembled WGS sequence"/>
</dbReference>
<name>A0A1E5QAJ0_9PROT</name>
<evidence type="ECO:0000313" key="3">
    <source>
        <dbReference type="EMBL" id="OEJ68402.1"/>
    </source>
</evidence>
<organism evidence="3 4">
    <name type="scientific">Magnetovibrio blakemorei</name>
    <dbReference type="NCBI Taxonomy" id="28181"/>
    <lineage>
        <taxon>Bacteria</taxon>
        <taxon>Pseudomonadati</taxon>
        <taxon>Pseudomonadota</taxon>
        <taxon>Alphaproteobacteria</taxon>
        <taxon>Rhodospirillales</taxon>
        <taxon>Magnetovibrionaceae</taxon>
        <taxon>Magnetovibrio</taxon>
    </lineage>
</organism>
<sequence length="291" mass="31079">MMSIRSILVPLDGASDNRSILENALKMARPFGALVEALHVRADARDSIPLFGEGMSGDMVEEMITNAERDATEKATALKTLFEEVCAQQNVPQVQNGNGAEGVSARWCEHVGREDDVLSWQGRLSDLVVCARPVADSSPMRALTLNAALFESARPVLLLPNPPHAQDIGRVVAIAWNGTAQAARAVQGAMAFITRAAEVHVMTCDSTIVDGLSPGEELAVYLKRWGVSAQVTRFAQGPHSVGETLLEHAGNVHADLFVCGAYSHSRFVQTVLGGVTSALMDTATIPVLFGH</sequence>
<dbReference type="EMBL" id="MCGG01000014">
    <property type="protein sequence ID" value="OEJ68402.1"/>
    <property type="molecule type" value="Genomic_DNA"/>
</dbReference>
<evidence type="ECO:0000313" key="4">
    <source>
        <dbReference type="Proteomes" id="UP000095347"/>
    </source>
</evidence>
<feature type="domain" description="UspA" evidence="2">
    <location>
        <begin position="218"/>
        <end position="288"/>
    </location>
</feature>
<dbReference type="PANTHER" id="PTHR46268:SF15">
    <property type="entry name" value="UNIVERSAL STRESS PROTEIN HP_0031"/>
    <property type="match status" value="1"/>
</dbReference>
<dbReference type="PANTHER" id="PTHR46268">
    <property type="entry name" value="STRESS RESPONSE PROTEIN NHAX"/>
    <property type="match status" value="1"/>
</dbReference>
<proteinExistence type="inferred from homology"/>
<gene>
    <name evidence="3" type="ORF">BEN30_06500</name>
</gene>
<dbReference type="CDD" id="cd00293">
    <property type="entry name" value="USP-like"/>
    <property type="match status" value="1"/>
</dbReference>
<dbReference type="InterPro" id="IPR006016">
    <property type="entry name" value="UspA"/>
</dbReference>